<gene>
    <name evidence="12" type="ORF">CRP01_08695</name>
</gene>
<keyword evidence="5" id="KW-0547">Nucleotide-binding</keyword>
<evidence type="ECO:0000256" key="5">
    <source>
        <dbReference type="ARBA" id="ARBA00022741"/>
    </source>
</evidence>
<dbReference type="EMBL" id="PDUD01000012">
    <property type="protein sequence ID" value="PHN07027.1"/>
    <property type="molecule type" value="Genomic_DNA"/>
</dbReference>
<dbReference type="InterPro" id="IPR050482">
    <property type="entry name" value="Sensor_HK_TwoCompSys"/>
</dbReference>
<sequence>MEPSERGIIRVYPVGISKKCDEITRMDCFHLSRFALLLLLIRPALQLPGQAIDTLDLGVAENYSLAEVQAYYEKSRLERDTFSMAQSEQWFYWFHTYQEEGTGPGVAYEHLRNAHDLYAAIGNKVNLRYILVILADFQLKRGFHHEAMQLFHRAIDLNRELGDMRSLSHCYSELSRTYLLMVDTANYLFYLDLATDLALTEKDSFLLGILYTERGTFDMDEGDFGSAIDYSRKAVAIGKDVFIPCIGWSIALEGVARQYRGEYAAAIPILKSAIPYHRKLREMEAVQKYYGNISECFRNLHQMDSAYHYLMESKLLGDSLALANVESRMNELLVEYNTREKEAEISRQQAELDAREARARQQKQAITVLIGGIIIAIFVLLGVYKYFIERVRAQKQLAAQERLINQQEKTRLAQENELETVKSLVEGQEIERQRFARELHDGLGGMLSALRLQLDQLNPYLPPNQEQLNQKALHILKHSVEEVRAISRNSLPKALERSGLITALQDYSSSLTAERGPLIDVQQYGRIALSADEELSVYRIIQELINNAVKHAACREIMVLIVQAGQDVSISVEDDGRGFDHLSAKTGSGLYLLRQRVNVLKGELIIDSSPLAGSSFMVNFRCK</sequence>
<evidence type="ECO:0000259" key="11">
    <source>
        <dbReference type="PROSITE" id="PS50109"/>
    </source>
</evidence>
<dbReference type="Pfam" id="PF07730">
    <property type="entry name" value="HisKA_3"/>
    <property type="match status" value="1"/>
</dbReference>
<reference evidence="12 13" key="1">
    <citation type="submission" date="2017-10" db="EMBL/GenBank/DDBJ databases">
        <title>The draft genome sequence of Lewinella nigricans NBRC 102662.</title>
        <authorList>
            <person name="Wang K."/>
        </authorList>
    </citation>
    <scope>NUCLEOTIDE SEQUENCE [LARGE SCALE GENOMIC DNA]</scope>
    <source>
        <strain evidence="12 13">NBRC 102662</strain>
    </source>
</reference>
<evidence type="ECO:0000256" key="2">
    <source>
        <dbReference type="ARBA" id="ARBA00012438"/>
    </source>
</evidence>
<keyword evidence="10" id="KW-0812">Transmembrane</keyword>
<dbReference type="SUPFAM" id="SSF48452">
    <property type="entry name" value="TPR-like"/>
    <property type="match status" value="1"/>
</dbReference>
<keyword evidence="13" id="KW-1185">Reference proteome</keyword>
<dbReference type="InterPro" id="IPR011990">
    <property type="entry name" value="TPR-like_helical_dom_sf"/>
</dbReference>
<keyword evidence="8" id="KW-0902">Two-component regulatory system</keyword>
<keyword evidence="4" id="KW-0808">Transferase</keyword>
<keyword evidence="3" id="KW-0597">Phosphoprotein</keyword>
<dbReference type="SMART" id="SM00387">
    <property type="entry name" value="HATPase_c"/>
    <property type="match status" value="1"/>
</dbReference>
<dbReference type="GO" id="GO:0016020">
    <property type="term" value="C:membrane"/>
    <property type="evidence" value="ECO:0007669"/>
    <property type="project" value="InterPro"/>
</dbReference>
<dbReference type="GO" id="GO:0000155">
    <property type="term" value="F:phosphorelay sensor kinase activity"/>
    <property type="evidence" value="ECO:0007669"/>
    <property type="project" value="InterPro"/>
</dbReference>
<feature type="domain" description="Histidine kinase" evidence="11">
    <location>
        <begin position="434"/>
        <end position="623"/>
    </location>
</feature>
<feature type="coiled-coil region" evidence="9">
    <location>
        <begin position="390"/>
        <end position="424"/>
    </location>
</feature>
<organism evidence="12 13">
    <name type="scientific">Flavilitoribacter nigricans (strain ATCC 23147 / DSM 23189 / NBRC 102662 / NCIMB 1420 / SS-2)</name>
    <name type="common">Lewinella nigricans</name>
    <dbReference type="NCBI Taxonomy" id="1122177"/>
    <lineage>
        <taxon>Bacteria</taxon>
        <taxon>Pseudomonadati</taxon>
        <taxon>Bacteroidota</taxon>
        <taxon>Saprospiria</taxon>
        <taxon>Saprospirales</taxon>
        <taxon>Lewinellaceae</taxon>
        <taxon>Flavilitoribacter</taxon>
    </lineage>
</organism>
<keyword evidence="7" id="KW-0067">ATP-binding</keyword>
<dbReference type="AlphaFoldDB" id="A0A2D0NEX1"/>
<dbReference type="Gene3D" id="3.30.565.10">
    <property type="entry name" value="Histidine kinase-like ATPase, C-terminal domain"/>
    <property type="match status" value="1"/>
</dbReference>
<dbReference type="InterPro" id="IPR003594">
    <property type="entry name" value="HATPase_dom"/>
</dbReference>
<comment type="catalytic activity">
    <reaction evidence="1">
        <text>ATP + protein L-histidine = ADP + protein N-phospho-L-histidine.</text>
        <dbReference type="EC" id="2.7.13.3"/>
    </reaction>
</comment>
<evidence type="ECO:0000313" key="12">
    <source>
        <dbReference type="EMBL" id="PHN07027.1"/>
    </source>
</evidence>
<evidence type="ECO:0000256" key="9">
    <source>
        <dbReference type="SAM" id="Coils"/>
    </source>
</evidence>
<keyword evidence="9" id="KW-0175">Coiled coil</keyword>
<accession>A0A2D0NEX1</accession>
<protein>
    <recommendedName>
        <fullName evidence="2">histidine kinase</fullName>
        <ecNumber evidence="2">2.7.13.3</ecNumber>
    </recommendedName>
</protein>
<evidence type="ECO:0000256" key="4">
    <source>
        <dbReference type="ARBA" id="ARBA00022679"/>
    </source>
</evidence>
<dbReference type="PROSITE" id="PS50109">
    <property type="entry name" value="HIS_KIN"/>
    <property type="match status" value="1"/>
</dbReference>
<dbReference type="InterPro" id="IPR005467">
    <property type="entry name" value="His_kinase_dom"/>
</dbReference>
<evidence type="ECO:0000256" key="8">
    <source>
        <dbReference type="ARBA" id="ARBA00023012"/>
    </source>
</evidence>
<dbReference type="CDD" id="cd16917">
    <property type="entry name" value="HATPase_UhpB-NarQ-NarX-like"/>
    <property type="match status" value="1"/>
</dbReference>
<comment type="caution">
    <text evidence="12">The sequence shown here is derived from an EMBL/GenBank/DDBJ whole genome shotgun (WGS) entry which is preliminary data.</text>
</comment>
<evidence type="ECO:0000256" key="10">
    <source>
        <dbReference type="SAM" id="Phobius"/>
    </source>
</evidence>
<dbReference type="PANTHER" id="PTHR24421">
    <property type="entry name" value="NITRATE/NITRITE SENSOR PROTEIN NARX-RELATED"/>
    <property type="match status" value="1"/>
</dbReference>
<keyword evidence="10" id="KW-0472">Membrane</keyword>
<dbReference type="Gene3D" id="1.25.40.10">
    <property type="entry name" value="Tetratricopeptide repeat domain"/>
    <property type="match status" value="2"/>
</dbReference>
<proteinExistence type="predicted"/>
<evidence type="ECO:0000256" key="6">
    <source>
        <dbReference type="ARBA" id="ARBA00022777"/>
    </source>
</evidence>
<dbReference type="GO" id="GO:0046983">
    <property type="term" value="F:protein dimerization activity"/>
    <property type="evidence" value="ECO:0007669"/>
    <property type="project" value="InterPro"/>
</dbReference>
<feature type="transmembrane region" description="Helical" evidence="10">
    <location>
        <begin position="365"/>
        <end position="387"/>
    </location>
</feature>
<evidence type="ECO:0000256" key="1">
    <source>
        <dbReference type="ARBA" id="ARBA00000085"/>
    </source>
</evidence>
<dbReference type="Gene3D" id="1.20.5.1930">
    <property type="match status" value="1"/>
</dbReference>
<keyword evidence="10" id="KW-1133">Transmembrane helix</keyword>
<dbReference type="SUPFAM" id="SSF55874">
    <property type="entry name" value="ATPase domain of HSP90 chaperone/DNA topoisomerase II/histidine kinase"/>
    <property type="match status" value="1"/>
</dbReference>
<dbReference type="PANTHER" id="PTHR24421:SF10">
    <property type="entry name" value="NITRATE_NITRITE SENSOR PROTEIN NARQ"/>
    <property type="match status" value="1"/>
</dbReference>
<dbReference type="GO" id="GO:0005524">
    <property type="term" value="F:ATP binding"/>
    <property type="evidence" value="ECO:0007669"/>
    <property type="project" value="UniProtKB-KW"/>
</dbReference>
<dbReference type="InterPro" id="IPR011712">
    <property type="entry name" value="Sig_transdc_His_kin_sub3_dim/P"/>
</dbReference>
<dbReference type="OrthoDB" id="617348at2"/>
<evidence type="ECO:0000313" key="13">
    <source>
        <dbReference type="Proteomes" id="UP000223913"/>
    </source>
</evidence>
<dbReference type="Pfam" id="PF02518">
    <property type="entry name" value="HATPase_c"/>
    <property type="match status" value="1"/>
</dbReference>
<dbReference type="EC" id="2.7.13.3" evidence="2"/>
<feature type="coiled-coil region" evidence="9">
    <location>
        <begin position="322"/>
        <end position="365"/>
    </location>
</feature>
<name>A0A2D0NEX1_FLAN2</name>
<evidence type="ECO:0000256" key="7">
    <source>
        <dbReference type="ARBA" id="ARBA00022840"/>
    </source>
</evidence>
<dbReference type="Proteomes" id="UP000223913">
    <property type="component" value="Unassembled WGS sequence"/>
</dbReference>
<dbReference type="InterPro" id="IPR036890">
    <property type="entry name" value="HATPase_C_sf"/>
</dbReference>
<evidence type="ECO:0000256" key="3">
    <source>
        <dbReference type="ARBA" id="ARBA00022553"/>
    </source>
</evidence>
<keyword evidence="6" id="KW-0418">Kinase</keyword>